<name>A0A9P3GHJ8_9APHY</name>
<keyword evidence="4" id="KW-1185">Reference proteome</keyword>
<comment type="caution">
    <text evidence="3">The sequence shown here is derived from an EMBL/GenBank/DDBJ whole genome shotgun (WGS) entry which is preliminary data.</text>
</comment>
<accession>A0A9P3GHJ8</accession>
<protein>
    <recommendedName>
        <fullName evidence="2">Fungal-type protein kinase domain-containing protein</fullName>
    </recommendedName>
</protein>
<evidence type="ECO:0000256" key="1">
    <source>
        <dbReference type="SAM" id="MobiDB-lite"/>
    </source>
</evidence>
<reference evidence="3 4" key="1">
    <citation type="submission" date="2021-08" db="EMBL/GenBank/DDBJ databases">
        <title>Draft Genome Sequence of Phanerochaete sordida strain YK-624.</title>
        <authorList>
            <person name="Mori T."/>
            <person name="Dohra H."/>
            <person name="Suzuki T."/>
            <person name="Kawagishi H."/>
            <person name="Hirai H."/>
        </authorList>
    </citation>
    <scope>NUCLEOTIDE SEQUENCE [LARGE SCALE GENOMIC DNA]</scope>
    <source>
        <strain evidence="3 4">YK-624</strain>
    </source>
</reference>
<evidence type="ECO:0000313" key="4">
    <source>
        <dbReference type="Proteomes" id="UP000703269"/>
    </source>
</evidence>
<dbReference type="Pfam" id="PF17667">
    <property type="entry name" value="Pkinase_fungal"/>
    <property type="match status" value="1"/>
</dbReference>
<dbReference type="AlphaFoldDB" id="A0A9P3GHJ8"/>
<organism evidence="3 4">
    <name type="scientific">Phanerochaete sordida</name>
    <dbReference type="NCBI Taxonomy" id="48140"/>
    <lineage>
        <taxon>Eukaryota</taxon>
        <taxon>Fungi</taxon>
        <taxon>Dikarya</taxon>
        <taxon>Basidiomycota</taxon>
        <taxon>Agaricomycotina</taxon>
        <taxon>Agaricomycetes</taxon>
        <taxon>Polyporales</taxon>
        <taxon>Phanerochaetaceae</taxon>
        <taxon>Phanerochaete</taxon>
    </lineage>
</organism>
<dbReference type="OrthoDB" id="3271139at2759"/>
<dbReference type="InterPro" id="IPR011009">
    <property type="entry name" value="Kinase-like_dom_sf"/>
</dbReference>
<sequence>MAVPDLTASPSSGSPPASYARHAISAPAASALDDSEPDNILADLYEVPIVGRQYFQDYILPKLPCNKRVLKKVVARLVANGTIVDGRWKYWPKDPRGVDATALGGPEGRLMEDKAFQGLDKLADEVQTAFAAVGGRPAQDALVTLRCNRACVPVSISRNEVSKSKPDIYWLNKDFTSPLRWCDIVTPGELKTMDDSAEKLDNYKKILRSMAYIMQEDARRRFVIGFTIENVSMRLWFLSRSEVLATAEFNFMTNHHALVDFLLRMSFANASQLGFDETMIRLPELSPFDKSVVYEIQVWDDSVAGSAVKKYRTRRLLSELHAERPRGRGTRVWEVEELGDDGRPTLAPKKVMKDTWGDIDRRLEGSIVKNIEEDAEKAGKRKAFMKHFVPIERYGRVHVTEGKQSRPDSTNCFRLNRRRAKAIPKTVNTLQIAARPTFRMPFLNQKLLSDASRYPAKVHHRTVYSQVGEPLLEAPSLHEAIKCLGQAVQGVGFMHELGWVHRDISYGNILIIAGSGKIVDLEYAQKASDAPNPRDIWIGTPLFMSHEVQDQAYHHIRPTPATFAKARAHAYDFDFDEFKSPPPMPPLREKAVRAEEVIPFRYNPLHDLESLVLVCLFLFLAPNFKRNPHDVSRCLPGFKQAQDEAFNTIFLRRDSRLRLFRGGRDIIELTLGIHPTLSDAVTYLQPVCNFLRRDYEAAEAAMTPSNPIPFTTWSRAAKYLARHLYRMLTDVLTTDDPLPLLNKANLRPRGPMYQAAPTLPNKVTQASVQDVDPADRPKTRNELVETPAATSDSTAGPGRNRENTAASSDPPPRPQRTPTKNIVFGQLVDAPTRVQARHTSPNDQEAIACGVGCPDGAGFGEKQFPAQESGHAAGPSSSTTDTRSKARKQATPSTARPRAAKGKPTNF</sequence>
<dbReference type="InterPro" id="IPR040976">
    <property type="entry name" value="Pkinase_fungal"/>
</dbReference>
<dbReference type="PANTHER" id="PTHR38248">
    <property type="entry name" value="FUNK1 6"/>
    <property type="match status" value="1"/>
</dbReference>
<dbReference type="Gene3D" id="1.10.510.10">
    <property type="entry name" value="Transferase(Phosphotransferase) domain 1"/>
    <property type="match status" value="1"/>
</dbReference>
<feature type="region of interest" description="Disordered" evidence="1">
    <location>
        <begin position="855"/>
        <end position="907"/>
    </location>
</feature>
<gene>
    <name evidence="3" type="ORF">PsYK624_112400</name>
</gene>
<dbReference type="SUPFAM" id="SSF56112">
    <property type="entry name" value="Protein kinase-like (PK-like)"/>
    <property type="match status" value="1"/>
</dbReference>
<dbReference type="EMBL" id="BPQB01000045">
    <property type="protein sequence ID" value="GJE95061.1"/>
    <property type="molecule type" value="Genomic_DNA"/>
</dbReference>
<evidence type="ECO:0000313" key="3">
    <source>
        <dbReference type="EMBL" id="GJE95061.1"/>
    </source>
</evidence>
<proteinExistence type="predicted"/>
<feature type="region of interest" description="Disordered" evidence="1">
    <location>
        <begin position="737"/>
        <end position="824"/>
    </location>
</feature>
<feature type="domain" description="Fungal-type protein kinase" evidence="2">
    <location>
        <begin position="173"/>
        <end position="617"/>
    </location>
</feature>
<evidence type="ECO:0000259" key="2">
    <source>
        <dbReference type="Pfam" id="PF17667"/>
    </source>
</evidence>
<feature type="compositionally biased region" description="Basic and acidic residues" evidence="1">
    <location>
        <begin position="773"/>
        <end position="783"/>
    </location>
</feature>
<dbReference type="Proteomes" id="UP000703269">
    <property type="component" value="Unassembled WGS sequence"/>
</dbReference>
<dbReference type="PANTHER" id="PTHR38248:SF2">
    <property type="entry name" value="FUNK1 11"/>
    <property type="match status" value="1"/>
</dbReference>